<gene>
    <name evidence="2" type="ORF">E2C01_007933</name>
</gene>
<keyword evidence="3" id="KW-1185">Reference proteome</keyword>
<evidence type="ECO:0000313" key="3">
    <source>
        <dbReference type="Proteomes" id="UP000324222"/>
    </source>
</evidence>
<evidence type="ECO:0000313" key="2">
    <source>
        <dbReference type="EMBL" id="MPC15149.1"/>
    </source>
</evidence>
<sequence>MTRTPNDGSWRARQHKLHCKEAAIQLDTLKIPVRFLEHLDILDFWYSLLLELAHRGERPPRPLQAIHRNFRRHAHLYLSLPGLPARGRAAKQTASQPPTHPPTHRDLPD</sequence>
<evidence type="ECO:0000256" key="1">
    <source>
        <dbReference type="SAM" id="MobiDB-lite"/>
    </source>
</evidence>
<protein>
    <submittedName>
        <fullName evidence="2">Uncharacterized protein</fullName>
    </submittedName>
</protein>
<accession>A0A5B7D0G2</accession>
<comment type="caution">
    <text evidence="2">The sequence shown here is derived from an EMBL/GenBank/DDBJ whole genome shotgun (WGS) entry which is preliminary data.</text>
</comment>
<name>A0A5B7D0G2_PORTR</name>
<dbReference type="EMBL" id="VSRR010000405">
    <property type="protein sequence ID" value="MPC15149.1"/>
    <property type="molecule type" value="Genomic_DNA"/>
</dbReference>
<feature type="region of interest" description="Disordered" evidence="1">
    <location>
        <begin position="86"/>
        <end position="109"/>
    </location>
</feature>
<proteinExistence type="predicted"/>
<reference evidence="2 3" key="1">
    <citation type="submission" date="2019-05" db="EMBL/GenBank/DDBJ databases">
        <title>Another draft genome of Portunus trituberculatus and its Hox gene families provides insights of decapod evolution.</title>
        <authorList>
            <person name="Jeong J.-H."/>
            <person name="Song I."/>
            <person name="Kim S."/>
            <person name="Choi T."/>
            <person name="Kim D."/>
            <person name="Ryu S."/>
            <person name="Kim W."/>
        </authorList>
    </citation>
    <scope>NUCLEOTIDE SEQUENCE [LARGE SCALE GENOMIC DNA]</scope>
    <source>
        <tissue evidence="2">Muscle</tissue>
    </source>
</reference>
<organism evidence="2 3">
    <name type="scientific">Portunus trituberculatus</name>
    <name type="common">Swimming crab</name>
    <name type="synonym">Neptunus trituberculatus</name>
    <dbReference type="NCBI Taxonomy" id="210409"/>
    <lineage>
        <taxon>Eukaryota</taxon>
        <taxon>Metazoa</taxon>
        <taxon>Ecdysozoa</taxon>
        <taxon>Arthropoda</taxon>
        <taxon>Crustacea</taxon>
        <taxon>Multicrustacea</taxon>
        <taxon>Malacostraca</taxon>
        <taxon>Eumalacostraca</taxon>
        <taxon>Eucarida</taxon>
        <taxon>Decapoda</taxon>
        <taxon>Pleocyemata</taxon>
        <taxon>Brachyura</taxon>
        <taxon>Eubrachyura</taxon>
        <taxon>Portunoidea</taxon>
        <taxon>Portunidae</taxon>
        <taxon>Portuninae</taxon>
        <taxon>Portunus</taxon>
    </lineage>
</organism>
<dbReference type="Proteomes" id="UP000324222">
    <property type="component" value="Unassembled WGS sequence"/>
</dbReference>
<dbReference type="AlphaFoldDB" id="A0A5B7D0G2"/>